<dbReference type="AlphaFoldDB" id="A0A4V2F2T4"/>
<dbReference type="EMBL" id="SGXD01000005">
    <property type="protein sequence ID" value="RZS80004.1"/>
    <property type="molecule type" value="Genomic_DNA"/>
</dbReference>
<dbReference type="Pfam" id="PF07332">
    <property type="entry name" value="Phage_holin_3_6"/>
    <property type="match status" value="1"/>
</dbReference>
<keyword evidence="1" id="KW-0812">Transmembrane</keyword>
<dbReference type="InterPro" id="IPR009937">
    <property type="entry name" value="Phage_holin_3_6"/>
</dbReference>
<reference evidence="2 3" key="1">
    <citation type="submission" date="2019-02" db="EMBL/GenBank/DDBJ databases">
        <title>Genomic Encyclopedia of Type Strains, Phase IV (KMG-IV): sequencing the most valuable type-strain genomes for metagenomic binning, comparative biology and taxonomic classification.</title>
        <authorList>
            <person name="Goeker M."/>
        </authorList>
    </citation>
    <scope>NUCLEOTIDE SEQUENCE [LARGE SCALE GENOMIC DNA]</scope>
    <source>
        <strain evidence="2 3">DSM 45622</strain>
    </source>
</reference>
<dbReference type="RefSeq" id="WP_130494221.1">
    <property type="nucleotide sequence ID" value="NZ_SGXD01000005.1"/>
</dbReference>
<keyword evidence="1" id="KW-0472">Membrane</keyword>
<name>A0A4V2F2T4_9ACTN</name>
<comment type="caution">
    <text evidence="2">The sequence shown here is derived from an EMBL/GenBank/DDBJ whole genome shotgun (WGS) entry which is preliminary data.</text>
</comment>
<protein>
    <submittedName>
        <fullName evidence="2">Putative superfamily III holin-X</fullName>
    </submittedName>
</protein>
<proteinExistence type="predicted"/>
<evidence type="ECO:0000313" key="3">
    <source>
        <dbReference type="Proteomes" id="UP000293638"/>
    </source>
</evidence>
<keyword evidence="1" id="KW-1133">Transmembrane helix</keyword>
<feature type="transmembrane region" description="Helical" evidence="1">
    <location>
        <begin position="48"/>
        <end position="70"/>
    </location>
</feature>
<keyword evidence="3" id="KW-1185">Reference proteome</keyword>
<accession>A0A4V2F2T4</accession>
<feature type="transmembrane region" description="Helical" evidence="1">
    <location>
        <begin position="82"/>
        <end position="102"/>
    </location>
</feature>
<organism evidence="2 3">
    <name type="scientific">Motilibacter rhizosphaerae</name>
    <dbReference type="NCBI Taxonomy" id="598652"/>
    <lineage>
        <taxon>Bacteria</taxon>
        <taxon>Bacillati</taxon>
        <taxon>Actinomycetota</taxon>
        <taxon>Actinomycetes</taxon>
        <taxon>Motilibacterales</taxon>
        <taxon>Motilibacteraceae</taxon>
        <taxon>Motilibacter</taxon>
    </lineage>
</organism>
<evidence type="ECO:0000313" key="2">
    <source>
        <dbReference type="EMBL" id="RZS80004.1"/>
    </source>
</evidence>
<gene>
    <name evidence="2" type="ORF">EV189_3483</name>
</gene>
<dbReference type="Proteomes" id="UP000293638">
    <property type="component" value="Unassembled WGS sequence"/>
</dbReference>
<evidence type="ECO:0000256" key="1">
    <source>
        <dbReference type="SAM" id="Phobius"/>
    </source>
</evidence>
<sequence>MSFWGAVGEGRNGLLNAVTEEVGGRVRREIRSAQDDVLGRLRSAGTGLTLLGGAGALGALALGSAAVLVIRVLEAVLPKRLAAFAATVVFGGGAAALGTAGLRELQRAKSRG</sequence>